<accession>A0AAP0FU24</accession>
<dbReference type="PANTHER" id="PTHR46868:SF3">
    <property type="entry name" value="FCS-LIKE ZINC FINGER 11"/>
    <property type="match status" value="1"/>
</dbReference>
<dbReference type="Pfam" id="PF04570">
    <property type="entry name" value="zf-FLZ"/>
    <property type="match status" value="1"/>
</dbReference>
<keyword evidence="4" id="KW-0812">Transmembrane</keyword>
<evidence type="ECO:0000313" key="7">
    <source>
        <dbReference type="Proteomes" id="UP001418222"/>
    </source>
</evidence>
<dbReference type="AlphaFoldDB" id="A0AAP0FU24"/>
<evidence type="ECO:0000256" key="4">
    <source>
        <dbReference type="SAM" id="Phobius"/>
    </source>
</evidence>
<gene>
    <name evidence="6" type="ORF">KSP39_PZI024466</name>
</gene>
<organism evidence="6 7">
    <name type="scientific">Platanthera zijinensis</name>
    <dbReference type="NCBI Taxonomy" id="2320716"/>
    <lineage>
        <taxon>Eukaryota</taxon>
        <taxon>Viridiplantae</taxon>
        <taxon>Streptophyta</taxon>
        <taxon>Embryophyta</taxon>
        <taxon>Tracheophyta</taxon>
        <taxon>Spermatophyta</taxon>
        <taxon>Magnoliopsida</taxon>
        <taxon>Liliopsida</taxon>
        <taxon>Asparagales</taxon>
        <taxon>Orchidaceae</taxon>
        <taxon>Orchidoideae</taxon>
        <taxon>Orchideae</taxon>
        <taxon>Orchidinae</taxon>
        <taxon>Platanthera</taxon>
    </lineage>
</organism>
<evidence type="ECO:0000313" key="6">
    <source>
        <dbReference type="EMBL" id="KAK8914030.1"/>
    </source>
</evidence>
<sequence length="370" mass="41278">MHTYYSSLSLISVIFFCSTLPSSSFYIYFQRKKTHQSMLRRRGGVMQEENIKAQKTSDYSSSQSCFSSNSLEKMKNCPFFNVPGLFVGKGLQDSDSVKSPTSPLDHRVFSNLGCCSFVPSPRSPGKSWDCSRVGLGLVDSLSDETKNILVGSQMRTISIPTPKTSNLSSISMESSNFSPFGSCEKIDDDSRTNEKAKQIYSNPKPNSDFFISDSKSSNPGLLSASLPVSINSIHGFTDSLSASEIELSEDYTCIISHGPNPKKIHIFGDRVLENYAIDSQDSKKEGGGGSHWIVKSLENYPPFPSTDFLSFCCFCKKKLEAGKDIYMYRGEKAFCSCNCREQEMLLEEEREMRMENPATCSSSFHEDLFH</sequence>
<comment type="caution">
    <text evidence="6">The sequence shown here is derived from an EMBL/GenBank/DDBJ whole genome shotgun (WGS) entry which is preliminary data.</text>
</comment>
<comment type="similarity">
    <text evidence="1">Belongs to the FLZ family.</text>
</comment>
<dbReference type="PANTHER" id="PTHR46868">
    <property type="entry name" value="FCS-LIKE ZINC FINGER 11"/>
    <property type="match status" value="1"/>
</dbReference>
<evidence type="ECO:0000256" key="2">
    <source>
        <dbReference type="ARBA" id="ARBA00022723"/>
    </source>
</evidence>
<keyword evidence="7" id="KW-1185">Reference proteome</keyword>
<feature type="domain" description="FLZ-type" evidence="5">
    <location>
        <begin position="307"/>
        <end position="351"/>
    </location>
</feature>
<protein>
    <recommendedName>
        <fullName evidence="5">FLZ-type domain-containing protein</fullName>
    </recommendedName>
</protein>
<keyword evidence="4" id="KW-1133">Transmembrane helix</keyword>
<dbReference type="PROSITE" id="PS51795">
    <property type="entry name" value="ZF_FLZ"/>
    <property type="match status" value="1"/>
</dbReference>
<feature type="transmembrane region" description="Helical" evidence="4">
    <location>
        <begin position="6"/>
        <end position="29"/>
    </location>
</feature>
<feature type="zinc finger region" description="FLZ-type" evidence="3">
    <location>
        <begin position="307"/>
        <end position="351"/>
    </location>
</feature>
<evidence type="ECO:0000259" key="5">
    <source>
        <dbReference type="PROSITE" id="PS51795"/>
    </source>
</evidence>
<evidence type="ECO:0000256" key="3">
    <source>
        <dbReference type="PROSITE-ProRule" id="PRU01131"/>
    </source>
</evidence>
<evidence type="ECO:0000256" key="1">
    <source>
        <dbReference type="ARBA" id="ARBA00009374"/>
    </source>
</evidence>
<dbReference type="InterPro" id="IPR007650">
    <property type="entry name" value="Zf-FLZ_dom"/>
</dbReference>
<dbReference type="InterPro" id="IPR044585">
    <property type="entry name" value="FLZ10/11"/>
</dbReference>
<proteinExistence type="inferred from homology"/>
<dbReference type="Proteomes" id="UP001418222">
    <property type="component" value="Unassembled WGS sequence"/>
</dbReference>
<keyword evidence="4" id="KW-0472">Membrane</keyword>
<dbReference type="GO" id="GO:0046872">
    <property type="term" value="F:metal ion binding"/>
    <property type="evidence" value="ECO:0007669"/>
    <property type="project" value="UniProtKB-KW"/>
</dbReference>
<name>A0AAP0FU24_9ASPA</name>
<keyword evidence="2" id="KW-0479">Metal-binding</keyword>
<dbReference type="EMBL" id="JBBWWQ010000021">
    <property type="protein sequence ID" value="KAK8914030.1"/>
    <property type="molecule type" value="Genomic_DNA"/>
</dbReference>
<reference evidence="6 7" key="1">
    <citation type="journal article" date="2022" name="Nat. Plants">
        <title>Genomes of leafy and leafless Platanthera orchids illuminate the evolution of mycoheterotrophy.</title>
        <authorList>
            <person name="Li M.H."/>
            <person name="Liu K.W."/>
            <person name="Li Z."/>
            <person name="Lu H.C."/>
            <person name="Ye Q.L."/>
            <person name="Zhang D."/>
            <person name="Wang J.Y."/>
            <person name="Li Y.F."/>
            <person name="Zhong Z.M."/>
            <person name="Liu X."/>
            <person name="Yu X."/>
            <person name="Liu D.K."/>
            <person name="Tu X.D."/>
            <person name="Liu B."/>
            <person name="Hao Y."/>
            <person name="Liao X.Y."/>
            <person name="Jiang Y.T."/>
            <person name="Sun W.H."/>
            <person name="Chen J."/>
            <person name="Chen Y.Q."/>
            <person name="Ai Y."/>
            <person name="Zhai J.W."/>
            <person name="Wu S.S."/>
            <person name="Zhou Z."/>
            <person name="Hsiao Y.Y."/>
            <person name="Wu W.L."/>
            <person name="Chen Y.Y."/>
            <person name="Lin Y.F."/>
            <person name="Hsu J.L."/>
            <person name="Li C.Y."/>
            <person name="Wang Z.W."/>
            <person name="Zhao X."/>
            <person name="Zhong W.Y."/>
            <person name="Ma X.K."/>
            <person name="Ma L."/>
            <person name="Huang J."/>
            <person name="Chen G.Z."/>
            <person name="Huang M.Z."/>
            <person name="Huang L."/>
            <person name="Peng D.H."/>
            <person name="Luo Y.B."/>
            <person name="Zou S.Q."/>
            <person name="Chen S.P."/>
            <person name="Lan S."/>
            <person name="Tsai W.C."/>
            <person name="Van de Peer Y."/>
            <person name="Liu Z.J."/>
        </authorList>
    </citation>
    <scope>NUCLEOTIDE SEQUENCE [LARGE SCALE GENOMIC DNA]</scope>
    <source>
        <strain evidence="6">Lor287</strain>
    </source>
</reference>